<feature type="region of interest" description="Disordered" evidence="4">
    <location>
        <begin position="1"/>
        <end position="37"/>
    </location>
</feature>
<dbReference type="InterPro" id="IPR033992">
    <property type="entry name" value="NKR-like_CTLD"/>
</dbReference>
<feature type="domain" description="C-type lectin" evidence="6">
    <location>
        <begin position="437"/>
        <end position="539"/>
    </location>
</feature>
<proteinExistence type="predicted"/>
<keyword evidence="8" id="KW-1185">Reference proteome</keyword>
<keyword evidence="2" id="KW-0430">Lectin</keyword>
<dbReference type="CDD" id="cd03593">
    <property type="entry name" value="CLECT_NK_receptors_like"/>
    <property type="match status" value="1"/>
</dbReference>
<dbReference type="Gene3D" id="3.10.100.10">
    <property type="entry name" value="Mannose-Binding Protein A, subunit A"/>
    <property type="match status" value="1"/>
</dbReference>
<evidence type="ECO:0000256" key="5">
    <source>
        <dbReference type="SAM" id="Phobius"/>
    </source>
</evidence>
<protein>
    <recommendedName>
        <fullName evidence="6">C-type lectin domain-containing protein</fullName>
    </recommendedName>
</protein>
<dbReference type="EMBL" id="JAUNZN010000079">
    <property type="protein sequence ID" value="KAK4805515.1"/>
    <property type="molecule type" value="Genomic_DNA"/>
</dbReference>
<dbReference type="InterPro" id="IPR050828">
    <property type="entry name" value="C-type_lectin/matrix_domain"/>
</dbReference>
<evidence type="ECO:0000259" key="6">
    <source>
        <dbReference type="PROSITE" id="PS50041"/>
    </source>
</evidence>
<dbReference type="InterPro" id="IPR016186">
    <property type="entry name" value="C-type_lectin-like/link_sf"/>
</dbReference>
<accession>A0AAN7MG04</accession>
<feature type="transmembrane region" description="Helical" evidence="5">
    <location>
        <begin position="389"/>
        <end position="411"/>
    </location>
</feature>
<evidence type="ECO:0000256" key="4">
    <source>
        <dbReference type="SAM" id="MobiDB-lite"/>
    </source>
</evidence>
<organism evidence="7 8">
    <name type="scientific">Mycteria americana</name>
    <name type="common">Wood stork</name>
    <dbReference type="NCBI Taxonomy" id="33587"/>
    <lineage>
        <taxon>Eukaryota</taxon>
        <taxon>Metazoa</taxon>
        <taxon>Chordata</taxon>
        <taxon>Craniata</taxon>
        <taxon>Vertebrata</taxon>
        <taxon>Euteleostomi</taxon>
        <taxon>Archelosauria</taxon>
        <taxon>Archosauria</taxon>
        <taxon>Dinosauria</taxon>
        <taxon>Saurischia</taxon>
        <taxon>Theropoda</taxon>
        <taxon>Coelurosauria</taxon>
        <taxon>Aves</taxon>
        <taxon>Neognathae</taxon>
        <taxon>Neoaves</taxon>
        <taxon>Aequornithes</taxon>
        <taxon>Ciconiiformes</taxon>
        <taxon>Ciconiidae</taxon>
        <taxon>Mycteria</taxon>
    </lineage>
</organism>
<comment type="caution">
    <text evidence="7">The sequence shown here is derived from an EMBL/GenBank/DDBJ whole genome shotgun (WGS) entry which is preliminary data.</text>
</comment>
<name>A0AAN7MG04_MYCAM</name>
<evidence type="ECO:0000256" key="3">
    <source>
        <dbReference type="ARBA" id="ARBA00023157"/>
    </source>
</evidence>
<dbReference type="Pfam" id="PF00059">
    <property type="entry name" value="Lectin_C"/>
    <property type="match status" value="1"/>
</dbReference>
<evidence type="ECO:0000313" key="8">
    <source>
        <dbReference type="Proteomes" id="UP001333110"/>
    </source>
</evidence>
<dbReference type="PROSITE" id="PS50041">
    <property type="entry name" value="C_TYPE_LECTIN_2"/>
    <property type="match status" value="1"/>
</dbReference>
<keyword evidence="3" id="KW-1015">Disulfide bond</keyword>
<keyword evidence="5" id="KW-0472">Membrane</keyword>
<keyword evidence="5" id="KW-0812">Transmembrane</keyword>
<keyword evidence="5" id="KW-1133">Transmembrane helix</keyword>
<dbReference type="GO" id="GO:0005886">
    <property type="term" value="C:plasma membrane"/>
    <property type="evidence" value="ECO:0007669"/>
    <property type="project" value="UniProtKB-SubCell"/>
</dbReference>
<dbReference type="InterPro" id="IPR016187">
    <property type="entry name" value="CTDL_fold"/>
</dbReference>
<evidence type="ECO:0000256" key="1">
    <source>
        <dbReference type="ARBA" id="ARBA00004401"/>
    </source>
</evidence>
<gene>
    <name evidence="7" type="ORF">QYF61_004454</name>
</gene>
<dbReference type="PANTHER" id="PTHR45710:SF35">
    <property type="entry name" value="C-TYPE LECTIN DOMAIN FAMILY 2 MEMBER D"/>
    <property type="match status" value="1"/>
</dbReference>
<dbReference type="Proteomes" id="UP001333110">
    <property type="component" value="Unassembled WGS sequence"/>
</dbReference>
<dbReference type="InterPro" id="IPR001304">
    <property type="entry name" value="C-type_lectin-like"/>
</dbReference>
<sequence>MWEGREGTGTQRGTQGHGREDTGAWNMEGEGRGEGFQRDLGTLQSWAIMNRLEFIKSKSRNLHLGRRNPGYTYKLGDERLESSPAERDLGVWADGVTSHLWGGGTGCATFDAPQDAVCPPGCQDTLLAPIDPAAHQRPRKLNHFTIPVAKTATDHHLSHESFSTSHLNDTVKANSILACVRNRVASRTREVTVPLHSALVRPHLKYCGQFWTPHYKKDIEVLERVQRRAKKLGKGLEHKADGERLRELGLFSLEKRRLRADLIGLYNYLKGGCREVEVGLFSQVTSDRRRGNGLKLRQGRFGLDIREDFLTESIVKHWNRLRREGVESPPLEGAGWVLGTGCSLTGAARTGRGCAAITFLSVGVAAGPQLICGSQVWLHPGQCCALHPAWALVLAVLVVLVLALAVALAVVSAGRCEENAGLPVAQVLPCPDDWVGYRNVCYYLSKEEGSWEWSRKQCSLRGSSLAVLKRDWEMEFLLRVKGNIDYWLGLRRQGEHLEWVDGSSFNDTIQVRGQEPCLFLNDRDLRSSSCSQNRPYLCSKPQALMGTKGLVAGEERG</sequence>
<dbReference type="SUPFAM" id="SSF56436">
    <property type="entry name" value="C-type lectin-like"/>
    <property type="match status" value="1"/>
</dbReference>
<comment type="subcellular location">
    <subcellularLocation>
        <location evidence="1">Cell membrane</location>
        <topology evidence="1">Single-pass type II membrane protein</topology>
    </subcellularLocation>
</comment>
<dbReference type="PANTHER" id="PTHR45710">
    <property type="entry name" value="C-TYPE LECTIN DOMAIN-CONTAINING PROTEIN 180"/>
    <property type="match status" value="1"/>
</dbReference>
<evidence type="ECO:0000256" key="2">
    <source>
        <dbReference type="ARBA" id="ARBA00022734"/>
    </source>
</evidence>
<dbReference type="SMART" id="SM00034">
    <property type="entry name" value="CLECT"/>
    <property type="match status" value="1"/>
</dbReference>
<dbReference type="AlphaFoldDB" id="A0AAN7MG04"/>
<reference evidence="7 8" key="1">
    <citation type="journal article" date="2023" name="J. Hered.">
        <title>Chromosome-level genome of the wood stork (Mycteria americana) provides insight into avian chromosome evolution.</title>
        <authorList>
            <person name="Flamio R. Jr."/>
            <person name="Ramstad K.M."/>
        </authorList>
    </citation>
    <scope>NUCLEOTIDE SEQUENCE [LARGE SCALE GENOMIC DNA]</scope>
    <source>
        <strain evidence="7">JAX WOST 10</strain>
    </source>
</reference>
<evidence type="ECO:0000313" key="7">
    <source>
        <dbReference type="EMBL" id="KAK4805515.1"/>
    </source>
</evidence>
<dbReference type="GO" id="GO:0030246">
    <property type="term" value="F:carbohydrate binding"/>
    <property type="evidence" value="ECO:0007669"/>
    <property type="project" value="UniProtKB-KW"/>
</dbReference>
<dbReference type="PROSITE" id="PS00615">
    <property type="entry name" value="C_TYPE_LECTIN_1"/>
    <property type="match status" value="1"/>
</dbReference>
<dbReference type="InterPro" id="IPR018378">
    <property type="entry name" value="C-type_lectin_CS"/>
</dbReference>